<comment type="caution">
    <text evidence="2">The sequence shown here is derived from an EMBL/GenBank/DDBJ whole genome shotgun (WGS) entry which is preliminary data.</text>
</comment>
<proteinExistence type="predicted"/>
<evidence type="ECO:0000256" key="1">
    <source>
        <dbReference type="ARBA" id="ARBA00022679"/>
    </source>
</evidence>
<gene>
    <name evidence="2" type="ORF">SAMN03097694_0522</name>
</gene>
<dbReference type="Pfam" id="PF13692">
    <property type="entry name" value="Glyco_trans_1_4"/>
    <property type="match status" value="1"/>
</dbReference>
<dbReference type="SUPFAM" id="SSF53756">
    <property type="entry name" value="UDP-Glycosyltransferase/glycogen phosphorylase"/>
    <property type="match status" value="1"/>
</dbReference>
<dbReference type="GO" id="GO:0009103">
    <property type="term" value="P:lipopolysaccharide biosynthetic process"/>
    <property type="evidence" value="ECO:0007669"/>
    <property type="project" value="TreeGrafter"/>
</dbReference>
<reference evidence="2 3" key="1">
    <citation type="submission" date="2016-11" db="EMBL/GenBank/DDBJ databases">
        <authorList>
            <person name="Varghese N."/>
            <person name="Submissions S."/>
        </authorList>
    </citation>
    <scope>NUCLEOTIDE SEQUENCE [LARGE SCALE GENOMIC DNA]</scope>
    <source>
        <strain evidence="2 3">NFR18</strain>
    </source>
</reference>
<keyword evidence="1" id="KW-0808">Transferase</keyword>
<evidence type="ECO:0000313" key="2">
    <source>
        <dbReference type="EMBL" id="SFY35768.1"/>
    </source>
</evidence>
<dbReference type="GO" id="GO:0016757">
    <property type="term" value="F:glycosyltransferase activity"/>
    <property type="evidence" value="ECO:0007669"/>
    <property type="project" value="TreeGrafter"/>
</dbReference>
<dbReference type="RefSeq" id="WP_081368417.1">
    <property type="nucleotide sequence ID" value="NZ_FPKH01000017.1"/>
</dbReference>
<protein>
    <submittedName>
        <fullName evidence="2">Glycosyltransferase involved in cell wall bisynthesis</fullName>
    </submittedName>
</protein>
<evidence type="ECO:0000313" key="3">
    <source>
        <dbReference type="Proteomes" id="UP000182489"/>
    </source>
</evidence>
<dbReference type="AlphaFoldDB" id="A0AB38CHY8"/>
<dbReference type="EMBL" id="FPKH01000017">
    <property type="protein sequence ID" value="SFY35768.1"/>
    <property type="molecule type" value="Genomic_DNA"/>
</dbReference>
<dbReference type="Gene3D" id="3.40.50.2000">
    <property type="entry name" value="Glycogen Phosphorylase B"/>
    <property type="match status" value="2"/>
</dbReference>
<accession>A0AB38CHY8</accession>
<dbReference type="PANTHER" id="PTHR46401">
    <property type="entry name" value="GLYCOSYLTRANSFERASE WBBK-RELATED"/>
    <property type="match status" value="1"/>
</dbReference>
<dbReference type="PANTHER" id="PTHR46401:SF2">
    <property type="entry name" value="GLYCOSYLTRANSFERASE WBBK-RELATED"/>
    <property type="match status" value="1"/>
</dbReference>
<dbReference type="Proteomes" id="UP000182489">
    <property type="component" value="Unassembled WGS sequence"/>
</dbReference>
<sequence>MKILYLSAVVPGASGSGGKRACYNHFVELQKMATAVHAVFVSVDDTQLDVAILDSGKTSWKLFARETPRIGAGLRAKLSALFDLFVGRWPRQCKAAYSREAIAHIAEYISQNPVDVIVVEHISGLALLDKRVSGIPVVYISHNVETHILRDQLIYSSQNSIYRFLFSLELQKMKVFEKKIIQKANGVICISSVDVDETVDLADGAADKVVHWQELNALKPIRWKYTGKKQLLFVGSASYFPNREAIEWLVNTLMPEIFKIDPSIGLYLCGSSAADVDLRVAAPNVHFLGFVSDEMLEEYHRESDLFVSPIRLGGGIKMKVLDVLSYGMPMVASRESMRGIDFIQRFPTIDFNDIPATARMIVELLVSEQRLNNLSATIVQQLKDEIASRAELLDVVKTLTVH</sequence>
<organism evidence="2 3">
    <name type="scientific">Janthinobacterium lividum</name>
    <dbReference type="NCBI Taxonomy" id="29581"/>
    <lineage>
        <taxon>Bacteria</taxon>
        <taxon>Pseudomonadati</taxon>
        <taxon>Pseudomonadota</taxon>
        <taxon>Betaproteobacteria</taxon>
        <taxon>Burkholderiales</taxon>
        <taxon>Oxalobacteraceae</taxon>
        <taxon>Janthinobacterium</taxon>
    </lineage>
</organism>
<name>A0AB38CHY8_9BURK</name>